<keyword evidence="2" id="KW-1185">Reference proteome</keyword>
<proteinExistence type="predicted"/>
<dbReference type="KEGG" id="pai:PAE3177"/>
<dbReference type="eggNOG" id="arCOG09787">
    <property type="taxonomic scope" value="Archaea"/>
</dbReference>
<name>Q8ZTN0_PYRAE</name>
<organism evidence="1 2">
    <name type="scientific">Pyrobaculum aerophilum (strain ATCC 51768 / DSM 7523 / JCM 9630 / CIP 104966 / NBRC 100827 / IM2)</name>
    <dbReference type="NCBI Taxonomy" id="178306"/>
    <lineage>
        <taxon>Archaea</taxon>
        <taxon>Thermoproteota</taxon>
        <taxon>Thermoprotei</taxon>
        <taxon>Thermoproteales</taxon>
        <taxon>Thermoproteaceae</taxon>
        <taxon>Pyrobaculum</taxon>
    </lineage>
</organism>
<accession>Q8ZTN0</accession>
<dbReference type="Proteomes" id="UP000002439">
    <property type="component" value="Chromosome"/>
</dbReference>
<evidence type="ECO:0000313" key="1">
    <source>
        <dbReference type="EMBL" id="AAL64729.1"/>
    </source>
</evidence>
<dbReference type="STRING" id="178306.PAE3177"/>
<dbReference type="EMBL" id="AE009441">
    <property type="protein sequence ID" value="AAL64729.1"/>
    <property type="molecule type" value="Genomic_DNA"/>
</dbReference>
<dbReference type="HOGENOM" id="CLU_2217149_0_0_2"/>
<dbReference type="AlphaFoldDB" id="Q8ZTN0"/>
<sequence>MAVKIASDVDSGTGLLGLKTGYRDVVENGTWRGVPLHYSDVAFGPDGVYLAVRNTWVVKEIAGEPLSNCFYVVKVKLDKERLRLGRLVNLTSGTFIKIEATDRRKK</sequence>
<reference evidence="1 2" key="1">
    <citation type="journal article" date="2002" name="Proc. Natl. Acad. Sci. U.S.A.">
        <title>Genome sequence of the hyperthermophilic crenarchaeon Pyrobaculum aerophilum.</title>
        <authorList>
            <person name="Fitz-Gibbon S.T."/>
            <person name="Ladner H."/>
            <person name="Kim U.J."/>
            <person name="Stetter K.O."/>
            <person name="Simon M.I."/>
            <person name="Miller J.H."/>
        </authorList>
    </citation>
    <scope>NUCLEOTIDE SEQUENCE [LARGE SCALE GENOMIC DNA]</scope>
    <source>
        <strain evidence="2">ATCC 51768 / DSM 7523 / JCM 9630 / CIP 104966 / NBRC 100827 / IM2</strain>
    </source>
</reference>
<evidence type="ECO:0000313" key="2">
    <source>
        <dbReference type="Proteomes" id="UP000002439"/>
    </source>
</evidence>
<gene>
    <name evidence="1" type="ordered locus">PAE3177</name>
</gene>
<dbReference type="PATRIC" id="fig|178306.9.peg.2389"/>
<dbReference type="EnsemblBacteria" id="AAL64729">
    <property type="protein sequence ID" value="AAL64729"/>
    <property type="gene ID" value="PAE3177"/>
</dbReference>
<protein>
    <submittedName>
        <fullName evidence="1">Conserved within P. aerophilum part 2, authentic frameshift</fullName>
    </submittedName>
</protein>
<dbReference type="InParanoid" id="Q8ZTN0"/>